<dbReference type="Gene3D" id="3.30.40.10">
    <property type="entry name" value="Zinc/RING finger domain, C3HC4 (zinc finger)"/>
    <property type="match status" value="1"/>
</dbReference>
<accession>A0ABS2Y8R7</accession>
<dbReference type="EMBL" id="JAAWVQ010119158">
    <property type="protein sequence ID" value="MBN3282591.1"/>
    <property type="molecule type" value="Genomic_DNA"/>
</dbReference>
<feature type="transmembrane region" description="Helical" evidence="14">
    <location>
        <begin position="82"/>
        <end position="100"/>
    </location>
</feature>
<feature type="transmembrane region" description="Helical" evidence="14">
    <location>
        <begin position="198"/>
        <end position="223"/>
    </location>
</feature>
<dbReference type="SMART" id="SM00064">
    <property type="entry name" value="FYVE"/>
    <property type="match status" value="1"/>
</dbReference>
<keyword evidence="5 14" id="KW-0812">Transmembrane</keyword>
<keyword evidence="7" id="KW-0967">Endosome</keyword>
<evidence type="ECO:0000256" key="12">
    <source>
        <dbReference type="ARBA" id="ARBA00023136"/>
    </source>
</evidence>
<feature type="domain" description="FYVE zinc finger" evidence="15">
    <location>
        <begin position="341"/>
        <end position="401"/>
    </location>
</feature>
<dbReference type="Proteomes" id="UP001166093">
    <property type="component" value="Unassembled WGS sequence"/>
</dbReference>
<comment type="caution">
    <text evidence="16">The sequence shown here is derived from an EMBL/GenBank/DDBJ whole genome shotgun (WGS) entry which is preliminary data.</text>
</comment>
<dbReference type="PANTHER" id="PTHR14543">
    <property type="entry name" value="PROTRUDIN"/>
    <property type="match status" value="1"/>
</dbReference>
<evidence type="ECO:0000256" key="5">
    <source>
        <dbReference type="ARBA" id="ARBA00022692"/>
    </source>
</evidence>
<evidence type="ECO:0000256" key="2">
    <source>
        <dbReference type="ARBA" id="ARBA00004460"/>
    </source>
</evidence>
<keyword evidence="17" id="KW-1185">Reference proteome</keyword>
<dbReference type="InterPro" id="IPR042405">
    <property type="entry name" value="Protrudin"/>
</dbReference>
<keyword evidence="6" id="KW-0479">Metal-binding</keyword>
<keyword evidence="12 14" id="KW-0472">Membrane</keyword>
<proteinExistence type="predicted"/>
<comment type="subcellular location">
    <subcellularLocation>
        <location evidence="2">Cell projection</location>
        <location evidence="2">Growth cone membrane</location>
        <topology evidence="2">Multi-pass membrane protein</topology>
    </subcellularLocation>
    <subcellularLocation>
        <location evidence="3">Endoplasmic reticulum membrane</location>
        <topology evidence="3">Multi-pass membrane protein</topology>
    </subcellularLocation>
    <subcellularLocation>
        <location evidence="1">Recycling endosome membrane</location>
        <topology evidence="1">Multi-pass membrane protein</topology>
    </subcellularLocation>
</comment>
<keyword evidence="8" id="KW-0863">Zinc-finger</keyword>
<dbReference type="SUPFAM" id="SSF57903">
    <property type="entry name" value="FYVE/PHD zinc finger"/>
    <property type="match status" value="1"/>
</dbReference>
<evidence type="ECO:0000259" key="15">
    <source>
        <dbReference type="SMART" id="SM00064"/>
    </source>
</evidence>
<evidence type="ECO:0000256" key="8">
    <source>
        <dbReference type="ARBA" id="ARBA00022771"/>
    </source>
</evidence>
<keyword evidence="10" id="KW-0862">Zinc</keyword>
<evidence type="ECO:0000256" key="1">
    <source>
        <dbReference type="ARBA" id="ARBA00004195"/>
    </source>
</evidence>
<dbReference type="InterPro" id="IPR011011">
    <property type="entry name" value="Znf_FYVE_PHD"/>
</dbReference>
<protein>
    <recommendedName>
        <fullName evidence="4">Protrudin</fullName>
    </recommendedName>
    <alternativeName>
        <fullName evidence="13">Zinc finger FYVE domain-containing protein 27</fullName>
    </alternativeName>
</protein>
<dbReference type="Pfam" id="PF01363">
    <property type="entry name" value="FYVE"/>
    <property type="match status" value="1"/>
</dbReference>
<feature type="non-terminal residue" evidence="16">
    <location>
        <position position="1"/>
    </location>
</feature>
<evidence type="ECO:0000256" key="7">
    <source>
        <dbReference type="ARBA" id="ARBA00022753"/>
    </source>
</evidence>
<evidence type="ECO:0000256" key="4">
    <source>
        <dbReference type="ARBA" id="ARBA00015523"/>
    </source>
</evidence>
<evidence type="ECO:0000256" key="3">
    <source>
        <dbReference type="ARBA" id="ARBA00004477"/>
    </source>
</evidence>
<dbReference type="InterPro" id="IPR000306">
    <property type="entry name" value="Znf_FYVE"/>
</dbReference>
<gene>
    <name evidence="16" type="primary">Zfyve27</name>
    <name evidence="16" type="ORF">GTO93_0006018</name>
</gene>
<name>A0ABS2Y8R7_POLSP</name>
<evidence type="ECO:0000256" key="14">
    <source>
        <dbReference type="SAM" id="Phobius"/>
    </source>
</evidence>
<dbReference type="Pfam" id="PF10256">
    <property type="entry name" value="Erf4"/>
    <property type="match status" value="1"/>
</dbReference>
<dbReference type="PANTHER" id="PTHR14543:SF1">
    <property type="entry name" value="PROTRUDIN"/>
    <property type="match status" value="1"/>
</dbReference>
<keyword evidence="9" id="KW-0256">Endoplasmic reticulum</keyword>
<evidence type="ECO:0000256" key="6">
    <source>
        <dbReference type="ARBA" id="ARBA00022723"/>
    </source>
</evidence>
<evidence type="ECO:0000313" key="16">
    <source>
        <dbReference type="EMBL" id="MBN3282591.1"/>
    </source>
</evidence>
<reference evidence="16" key="1">
    <citation type="journal article" date="2021" name="Cell">
        <title>Tracing the genetic footprints of vertebrate landing in non-teleost ray-finned fishes.</title>
        <authorList>
            <person name="Bi X."/>
            <person name="Wang K."/>
            <person name="Yang L."/>
            <person name="Pan H."/>
            <person name="Jiang H."/>
            <person name="Wei Q."/>
            <person name="Fang M."/>
            <person name="Yu H."/>
            <person name="Zhu C."/>
            <person name="Cai Y."/>
            <person name="He Y."/>
            <person name="Gan X."/>
            <person name="Zeng H."/>
            <person name="Yu D."/>
            <person name="Zhu Y."/>
            <person name="Jiang H."/>
            <person name="Qiu Q."/>
            <person name="Yang H."/>
            <person name="Zhang Y.E."/>
            <person name="Wang W."/>
            <person name="Zhu M."/>
            <person name="He S."/>
            <person name="Zhang G."/>
        </authorList>
    </citation>
    <scope>NUCLEOTIDE SEQUENCE</scope>
    <source>
        <strain evidence="16">Pddl_001</strain>
    </source>
</reference>
<organism evidence="16 17">
    <name type="scientific">Polyodon spathula</name>
    <name type="common">North American paddlefish</name>
    <name type="synonym">Squalus spathula</name>
    <dbReference type="NCBI Taxonomy" id="7913"/>
    <lineage>
        <taxon>Eukaryota</taxon>
        <taxon>Metazoa</taxon>
        <taxon>Chordata</taxon>
        <taxon>Craniata</taxon>
        <taxon>Vertebrata</taxon>
        <taxon>Euteleostomi</taxon>
        <taxon>Actinopterygii</taxon>
        <taxon>Chondrostei</taxon>
        <taxon>Acipenseriformes</taxon>
        <taxon>Polyodontidae</taxon>
        <taxon>Polyodon</taxon>
    </lineage>
</organism>
<feature type="non-terminal residue" evidence="16">
    <location>
        <position position="568"/>
    </location>
</feature>
<evidence type="ECO:0000313" key="17">
    <source>
        <dbReference type="Proteomes" id="UP001166093"/>
    </source>
</evidence>
<dbReference type="InterPro" id="IPR019383">
    <property type="entry name" value="Golgin_A_7/ERF4"/>
</dbReference>
<sequence length="568" mass="64526">MQTGAVVAPEQPQGGATAVTGEQGDLAELAHGDGGVPELPELHSPKPQTFDLFNMVISFKRMEIFLEPLTDTWELVKYVLRWRMPVCSLLCCLFSNVIFLTLSEAAWFSLLLLGISAPAVLGYIQDCSQESPSELVLQRKRHHAVQRQDLQTVHLSREEALLEVKGLLVQLDEILSRACLSAESVYRVLFWENHNTSFLFYGGLLTALCLVYMVPFCWILAVVNSAVFLWNREFVRVVLEYRESFYQRRLKPKEGRGENMEPELAYFMDRTPTPTIVEDLSPGSVDEAEEVGPDEEFKDAIEEDDEVPPCTADFDLGIIDNGLLSRNEPIRSKVSKLTEKLRKRYPTNNCGNCSSCNTVFSVLKKRRSCSNCGNSFCSRCCSYKVLKSSMGATDCLSSKASRTIADVNSTAVSLQFHNLQELRRSASLATKVFIQRDYTEGTTCQFQTKFPAELDSRIERQLFEETVKTLNNYYAEAEKIGGQSYLEGCLACATAYIIFLCMETRYEKVLKKISRYIQEQNEKMYAPRGLLITDPIERGMRVVSFQRGKNSTVLHFFVFILFFRVEFY</sequence>
<evidence type="ECO:0000256" key="11">
    <source>
        <dbReference type="ARBA" id="ARBA00022989"/>
    </source>
</evidence>
<evidence type="ECO:0000256" key="13">
    <source>
        <dbReference type="ARBA" id="ARBA00032025"/>
    </source>
</evidence>
<keyword evidence="11 14" id="KW-1133">Transmembrane helix</keyword>
<evidence type="ECO:0000256" key="9">
    <source>
        <dbReference type="ARBA" id="ARBA00022824"/>
    </source>
</evidence>
<feature type="transmembrane region" description="Helical" evidence="14">
    <location>
        <begin position="107"/>
        <end position="124"/>
    </location>
</feature>
<dbReference type="InterPro" id="IPR013083">
    <property type="entry name" value="Znf_RING/FYVE/PHD"/>
</dbReference>
<evidence type="ECO:0000256" key="10">
    <source>
        <dbReference type="ARBA" id="ARBA00022833"/>
    </source>
</evidence>